<dbReference type="AlphaFoldDB" id="A0A922SCT2"/>
<evidence type="ECO:0000256" key="1">
    <source>
        <dbReference type="SAM" id="MobiDB-lite"/>
    </source>
</evidence>
<reference evidence="2" key="1">
    <citation type="journal article" date="2021" name="G3 (Bethesda)">
        <title>Genome and transcriptome analysis of the beet armyworm Spodoptera exigua reveals targets for pest control. .</title>
        <authorList>
            <person name="Simon S."/>
            <person name="Breeschoten T."/>
            <person name="Jansen H.J."/>
            <person name="Dirks R.P."/>
            <person name="Schranz M.E."/>
            <person name="Ros V.I.D."/>
        </authorList>
    </citation>
    <scope>NUCLEOTIDE SEQUENCE</scope>
    <source>
        <strain evidence="2">TB_SE_WUR_2020</strain>
    </source>
</reference>
<protein>
    <submittedName>
        <fullName evidence="2">Uncharacterized protein</fullName>
    </submittedName>
</protein>
<evidence type="ECO:0000313" key="3">
    <source>
        <dbReference type="Proteomes" id="UP000814243"/>
    </source>
</evidence>
<dbReference type="EMBL" id="JACEFF010000678">
    <property type="protein sequence ID" value="KAH9632911.1"/>
    <property type="molecule type" value="Genomic_DNA"/>
</dbReference>
<name>A0A922SCT2_SPOEX</name>
<dbReference type="Proteomes" id="UP000814243">
    <property type="component" value="Unassembled WGS sequence"/>
</dbReference>
<proteinExistence type="predicted"/>
<organism evidence="2 3">
    <name type="scientific">Spodoptera exigua</name>
    <name type="common">Beet armyworm</name>
    <name type="synonym">Noctua fulgens</name>
    <dbReference type="NCBI Taxonomy" id="7107"/>
    <lineage>
        <taxon>Eukaryota</taxon>
        <taxon>Metazoa</taxon>
        <taxon>Ecdysozoa</taxon>
        <taxon>Arthropoda</taxon>
        <taxon>Hexapoda</taxon>
        <taxon>Insecta</taxon>
        <taxon>Pterygota</taxon>
        <taxon>Neoptera</taxon>
        <taxon>Endopterygota</taxon>
        <taxon>Lepidoptera</taxon>
        <taxon>Glossata</taxon>
        <taxon>Ditrysia</taxon>
        <taxon>Noctuoidea</taxon>
        <taxon>Noctuidae</taxon>
        <taxon>Amphipyrinae</taxon>
        <taxon>Spodoptera</taxon>
    </lineage>
</organism>
<feature type="compositionally biased region" description="Polar residues" evidence="1">
    <location>
        <begin position="17"/>
        <end position="39"/>
    </location>
</feature>
<gene>
    <name evidence="2" type="ORF">HF086_002733</name>
</gene>
<accession>A0A922SCT2</accession>
<sequence length="123" mass="14349">MKFLENITFRRRRSKGSESNQDDSNNTSQTLNYTTNSMPEMSEDDETHEIKKLQDKIDELTSQLNNANKKVEILCLEISSLKEKNQELSKKKRFLCSKGYFFTPTTVNNIQESSFKTKQVNKN</sequence>
<comment type="caution">
    <text evidence="2">The sequence shown here is derived from an EMBL/GenBank/DDBJ whole genome shotgun (WGS) entry which is preliminary data.</text>
</comment>
<feature type="region of interest" description="Disordered" evidence="1">
    <location>
        <begin position="1"/>
        <end position="49"/>
    </location>
</feature>
<evidence type="ECO:0000313" key="2">
    <source>
        <dbReference type="EMBL" id="KAH9632911.1"/>
    </source>
</evidence>